<dbReference type="InterPro" id="IPR001251">
    <property type="entry name" value="CRAL-TRIO_dom"/>
</dbReference>
<dbReference type="Proteomes" id="UP000008837">
    <property type="component" value="Unassembled WGS sequence"/>
</dbReference>
<feature type="compositionally biased region" description="Pro residues" evidence="1">
    <location>
        <begin position="332"/>
        <end position="344"/>
    </location>
</feature>
<accession>A8Q4M4</accession>
<dbReference type="PANTHER" id="PTHR46590">
    <property type="entry name" value="PHOSPHATIDYLINOSITOL TRANSFER PROTEIN CSR1-RELATED"/>
    <property type="match status" value="1"/>
</dbReference>
<dbReference type="PANTHER" id="PTHR46590:SF4">
    <property type="entry name" value="CRAL-TRIO DOMAIN-CONTAINING PROTEIN"/>
    <property type="match status" value="1"/>
</dbReference>
<dbReference type="SUPFAM" id="SSF52087">
    <property type="entry name" value="CRAL/TRIO domain"/>
    <property type="match status" value="1"/>
</dbReference>
<dbReference type="Gene3D" id="3.40.525.10">
    <property type="entry name" value="CRAL-TRIO lipid binding domain"/>
    <property type="match status" value="1"/>
</dbReference>
<dbReference type="InterPro" id="IPR036865">
    <property type="entry name" value="CRAL-TRIO_dom_sf"/>
</dbReference>
<feature type="region of interest" description="Disordered" evidence="1">
    <location>
        <begin position="325"/>
        <end position="351"/>
    </location>
</feature>
<dbReference type="KEGG" id="mgl:MGL_2575"/>
<organism evidence="3 4">
    <name type="scientific">Malassezia globosa (strain ATCC MYA-4612 / CBS 7966)</name>
    <name type="common">Dandruff-associated fungus</name>
    <dbReference type="NCBI Taxonomy" id="425265"/>
    <lineage>
        <taxon>Eukaryota</taxon>
        <taxon>Fungi</taxon>
        <taxon>Dikarya</taxon>
        <taxon>Basidiomycota</taxon>
        <taxon>Ustilaginomycotina</taxon>
        <taxon>Malasseziomycetes</taxon>
        <taxon>Malasseziales</taxon>
        <taxon>Malasseziaceae</taxon>
        <taxon>Malassezia</taxon>
    </lineage>
</organism>
<dbReference type="OrthoDB" id="75724at2759"/>
<dbReference type="CDD" id="cd00170">
    <property type="entry name" value="SEC14"/>
    <property type="match status" value="1"/>
</dbReference>
<name>A8Q4M4_MALGO</name>
<dbReference type="AlphaFoldDB" id="A8Q4M4"/>
<protein>
    <recommendedName>
        <fullName evidence="2">CRAL-TRIO domain-containing protein</fullName>
    </recommendedName>
</protein>
<keyword evidence="4" id="KW-1185">Reference proteome</keyword>
<evidence type="ECO:0000313" key="4">
    <source>
        <dbReference type="Proteomes" id="UP000008837"/>
    </source>
</evidence>
<feature type="domain" description="CRAL-TRIO" evidence="2">
    <location>
        <begin position="93"/>
        <end position="242"/>
    </location>
</feature>
<feature type="compositionally biased region" description="Polar residues" evidence="1">
    <location>
        <begin position="455"/>
        <end position="477"/>
    </location>
</feature>
<proteinExistence type="predicted"/>
<dbReference type="InParanoid" id="A8Q4M4"/>
<evidence type="ECO:0000256" key="1">
    <source>
        <dbReference type="SAM" id="MobiDB-lite"/>
    </source>
</evidence>
<feature type="region of interest" description="Disordered" evidence="1">
    <location>
        <begin position="427"/>
        <end position="477"/>
    </location>
</feature>
<dbReference type="OMA" id="HAGLWRM"/>
<gene>
    <name evidence="3" type="ORF">MGL_2575</name>
</gene>
<reference evidence="3 4" key="1">
    <citation type="journal article" date="2007" name="Proc. Natl. Acad. Sci. U.S.A.">
        <title>Dandruff-associated Malassezia genomes reveal convergent and divergent virulence traits shared with plant and human fungal pathogens.</title>
        <authorList>
            <person name="Xu J."/>
            <person name="Saunders C.W."/>
            <person name="Hu P."/>
            <person name="Grant R.A."/>
            <person name="Boekhout T."/>
            <person name="Kuramae E.E."/>
            <person name="Kronstad J.W."/>
            <person name="Deangelis Y.M."/>
            <person name="Reeder N.L."/>
            <person name="Johnstone K.R."/>
            <person name="Leland M."/>
            <person name="Fieno A.M."/>
            <person name="Begley W.M."/>
            <person name="Sun Y."/>
            <person name="Lacey M.P."/>
            <person name="Chaudhary T."/>
            <person name="Keough T."/>
            <person name="Chu L."/>
            <person name="Sears R."/>
            <person name="Yuan B."/>
            <person name="Dawson T.L.Jr."/>
        </authorList>
    </citation>
    <scope>NUCLEOTIDE SEQUENCE [LARGE SCALE GENOMIC DNA]</scope>
    <source>
        <strain evidence="4">ATCC MYA-4612 / CBS 7966</strain>
    </source>
</reference>
<dbReference type="SMART" id="SM00516">
    <property type="entry name" value="SEC14"/>
    <property type="match status" value="1"/>
</dbReference>
<sequence length="635" mass="72202">MMNHVAQELSETHSYTDAELKLALEFLDDIVMTFRFARRAGFEMDIARSMLIKTVQWRLEGGIDALAQDMLHSPYMDATSNGVPLLWGHSRFRDRLGRPCLYVRLQHVERTPDGLRELKKSVIAALDIMRRYLLRVNRRTKQGDPVIQCVTLIDVMEAGLSNVELDMLPFLIDLLKNHYPGMSGAVYVLRYSWFHAGLWRMLRPILPPKLLERLFFVDAPELLAHFDHHVPQCLGGPLPVSIAPDTSDVFNYFVRAAVWAHERPNEHATGVIASTTASEACLSTKMPARSARGDPVPPSLWIRHQDFGTIYDVMSRYGSPYTSMTPLTPHTSVPPTPRLRPQPSSPSLQLRDLPMSPEAYKWKQKTHHEPPAVPNAYHTRDTRPWSSLLLSWLPIWLFGKRTDGTSFSDATDLIPAEPRIVSSKCTFSKKAEEHAPPEASALLPSEGSTPAPKALTSSTNFAATMPPSSVNATDESNSVTRYLSRRAHMYAEMEGHVSPYNIENPYFGYPASYVNEQGSMGLDMSKSGARPAGFSRELHVRRRKRDLVRTLTYLFVLRLVHLYRWIRRSIYVVVWNVLGPRRAWASLGHIAAGKHPSHYIRRRVLLFLLAILYFQVPHKHIFSRREQAPSYRAIM</sequence>
<dbReference type="EMBL" id="AAYY01000009">
    <property type="protein sequence ID" value="EDP42979.1"/>
    <property type="molecule type" value="Genomic_DNA"/>
</dbReference>
<dbReference type="InterPro" id="IPR052432">
    <property type="entry name" value="PITP/CRAL-TRIO"/>
</dbReference>
<dbReference type="RefSeq" id="XP_001730193.1">
    <property type="nucleotide sequence ID" value="XM_001730141.1"/>
</dbReference>
<dbReference type="PROSITE" id="PS50191">
    <property type="entry name" value="CRAL_TRIO"/>
    <property type="match status" value="1"/>
</dbReference>
<dbReference type="Pfam" id="PF00650">
    <property type="entry name" value="CRAL_TRIO"/>
    <property type="match status" value="1"/>
</dbReference>
<dbReference type="VEuPathDB" id="FungiDB:MGL_2575"/>
<evidence type="ECO:0000259" key="2">
    <source>
        <dbReference type="PROSITE" id="PS50191"/>
    </source>
</evidence>
<evidence type="ECO:0000313" key="3">
    <source>
        <dbReference type="EMBL" id="EDP42979.1"/>
    </source>
</evidence>
<comment type="caution">
    <text evidence="3">The sequence shown here is derived from an EMBL/GenBank/DDBJ whole genome shotgun (WGS) entry which is preliminary data.</text>
</comment>
<dbReference type="GeneID" id="5854500"/>